<keyword evidence="1 2" id="KW-0378">Hydrolase</keyword>
<dbReference type="PANTHER" id="PTHR43434">
    <property type="entry name" value="PHOSPHOGLYCOLATE PHOSPHATASE"/>
    <property type="match status" value="1"/>
</dbReference>
<comment type="function">
    <text evidence="1">Involved in phosphonate degradation.</text>
</comment>
<dbReference type="GO" id="GO:0008967">
    <property type="term" value="F:phosphoglycolate phosphatase activity"/>
    <property type="evidence" value="ECO:0007669"/>
    <property type="project" value="TreeGrafter"/>
</dbReference>
<protein>
    <recommendedName>
        <fullName evidence="1">Phosphonoacetaldehyde hydrolase</fullName>
        <shortName evidence="1">Phosphonatase</shortName>
        <ecNumber evidence="1">3.11.1.1</ecNumber>
    </recommendedName>
    <alternativeName>
        <fullName evidence="1">Phosphonoacetaldehyde phosphonohydrolase</fullName>
    </alternativeName>
</protein>
<keyword evidence="3" id="KW-1185">Reference proteome</keyword>
<keyword evidence="1" id="KW-0460">Magnesium</keyword>
<dbReference type="GO" id="GO:0050194">
    <property type="term" value="F:phosphonoacetaldehyde hydrolase activity"/>
    <property type="evidence" value="ECO:0007669"/>
    <property type="project" value="UniProtKB-UniRule"/>
</dbReference>
<organism evidence="2 3">
    <name type="scientific">Propionispira arboris</name>
    <dbReference type="NCBI Taxonomy" id="84035"/>
    <lineage>
        <taxon>Bacteria</taxon>
        <taxon>Bacillati</taxon>
        <taxon>Bacillota</taxon>
        <taxon>Negativicutes</taxon>
        <taxon>Selenomonadales</taxon>
        <taxon>Selenomonadaceae</taxon>
        <taxon>Propionispira</taxon>
    </lineage>
</organism>
<reference evidence="2 3" key="1">
    <citation type="submission" date="2016-10" db="EMBL/GenBank/DDBJ databases">
        <authorList>
            <person name="de Groot N.N."/>
        </authorList>
    </citation>
    <scope>NUCLEOTIDE SEQUENCE [LARGE SCALE GENOMIC DNA]</scope>
    <source>
        <strain evidence="2 3">DSM 2179</strain>
    </source>
</reference>
<dbReference type="Proteomes" id="UP000199662">
    <property type="component" value="Unassembled WGS sequence"/>
</dbReference>
<dbReference type="SFLD" id="SFLDG01135">
    <property type="entry name" value="C1.5.6:_HAD__Beta-PGM__Phospha"/>
    <property type="match status" value="1"/>
</dbReference>
<dbReference type="InterPro" id="IPR050155">
    <property type="entry name" value="HAD-like_hydrolase_sf"/>
</dbReference>
<dbReference type="SFLD" id="SFLDG01129">
    <property type="entry name" value="C1.5:_HAD__Beta-PGM__Phosphata"/>
    <property type="match status" value="1"/>
</dbReference>
<dbReference type="InterPro" id="IPR006323">
    <property type="entry name" value="Phosphonoacetald_hydro"/>
</dbReference>
<dbReference type="CDD" id="cd02586">
    <property type="entry name" value="HAD_PHN"/>
    <property type="match status" value="1"/>
</dbReference>
<dbReference type="InterPro" id="IPR036412">
    <property type="entry name" value="HAD-like_sf"/>
</dbReference>
<feature type="binding site" evidence="1">
    <location>
        <position position="185"/>
    </location>
    <ligand>
        <name>Mg(2+)</name>
        <dbReference type="ChEBI" id="CHEBI:18420"/>
    </ligand>
</feature>
<proteinExistence type="inferred from homology"/>
<dbReference type="HAMAP" id="MF_01375">
    <property type="entry name" value="PhnX"/>
    <property type="match status" value="1"/>
</dbReference>
<dbReference type="Gene3D" id="3.40.50.1000">
    <property type="entry name" value="HAD superfamily/HAD-like"/>
    <property type="match status" value="1"/>
</dbReference>
<dbReference type="EC" id="3.11.1.1" evidence="1"/>
<evidence type="ECO:0000313" key="2">
    <source>
        <dbReference type="EMBL" id="SEI99103.1"/>
    </source>
</evidence>
<accession>A0A1H6V3E3</accession>
<comment type="catalytic activity">
    <reaction evidence="1">
        <text>phosphonoacetaldehyde + H2O = acetaldehyde + phosphate + H(+)</text>
        <dbReference type="Rhea" id="RHEA:18905"/>
        <dbReference type="ChEBI" id="CHEBI:15343"/>
        <dbReference type="ChEBI" id="CHEBI:15377"/>
        <dbReference type="ChEBI" id="CHEBI:15378"/>
        <dbReference type="ChEBI" id="CHEBI:43474"/>
        <dbReference type="ChEBI" id="CHEBI:58383"/>
        <dbReference type="EC" id="3.11.1.1"/>
    </reaction>
</comment>
<dbReference type="RefSeq" id="WP_091829019.1">
    <property type="nucleotide sequence ID" value="NZ_FNZK01000002.1"/>
</dbReference>
<dbReference type="Pfam" id="PF00702">
    <property type="entry name" value="Hydrolase"/>
    <property type="match status" value="1"/>
</dbReference>
<keyword evidence="1" id="KW-0704">Schiff base</keyword>
<dbReference type="GO" id="GO:0000287">
    <property type="term" value="F:magnesium ion binding"/>
    <property type="evidence" value="ECO:0007669"/>
    <property type="project" value="UniProtKB-UniRule"/>
</dbReference>
<sequence length="273" mass="30681">MNKVAGVIFDWAGTTVDFGCFAPVNVFVKIFKTVGINVTIAEARLPMGILKRDHLKVMLEMPRISKKWQEQYGRCFNEYDIDELYLKFESMLLLSLEEYTQLLPGVIETVSKLRKNGLKIGSTTGYTDTMLNIVRQGAKTQGYEPDFWITPDSINGMGRPNPYMIFRNMEALKLTAPWQVVKIGDTEADIKEGLNAGVWSVGVAVGSSQMGLSYDEFIGLSDSEQKSFIRKTEQTFLNYGANFTIATMEEIPELLKNINTLLAKGKRPYALSN</sequence>
<dbReference type="SFLD" id="SFLDS00003">
    <property type="entry name" value="Haloacid_Dehalogenase"/>
    <property type="match status" value="1"/>
</dbReference>
<dbReference type="SUPFAM" id="SSF56784">
    <property type="entry name" value="HAD-like"/>
    <property type="match status" value="1"/>
</dbReference>
<dbReference type="PANTHER" id="PTHR43434:SF19">
    <property type="entry name" value="PHOSPHONOACETALDEHYDE HYDROLASE"/>
    <property type="match status" value="1"/>
</dbReference>
<dbReference type="Gene3D" id="1.10.150.240">
    <property type="entry name" value="Putative phosphatase, domain 2"/>
    <property type="match status" value="1"/>
</dbReference>
<dbReference type="GO" id="GO:0005829">
    <property type="term" value="C:cytosol"/>
    <property type="evidence" value="ECO:0007669"/>
    <property type="project" value="TreeGrafter"/>
</dbReference>
<dbReference type="STRING" id="84035.SAMN05660742_102194"/>
<dbReference type="AlphaFoldDB" id="A0A1H6V3E3"/>
<comment type="subunit">
    <text evidence="1">Homodimer.</text>
</comment>
<dbReference type="GO" id="GO:0006281">
    <property type="term" value="P:DNA repair"/>
    <property type="evidence" value="ECO:0007669"/>
    <property type="project" value="TreeGrafter"/>
</dbReference>
<feature type="active site" description="Nucleophile" evidence="1">
    <location>
        <position position="10"/>
    </location>
</feature>
<dbReference type="InterPro" id="IPR023198">
    <property type="entry name" value="PGP-like_dom2"/>
</dbReference>
<feature type="active site" description="Schiff-base intermediate with substrate" evidence="1">
    <location>
        <position position="51"/>
    </location>
</feature>
<evidence type="ECO:0000256" key="1">
    <source>
        <dbReference type="HAMAP-Rule" id="MF_01375"/>
    </source>
</evidence>
<evidence type="ECO:0000313" key="3">
    <source>
        <dbReference type="Proteomes" id="UP000199662"/>
    </source>
</evidence>
<gene>
    <name evidence="1" type="primary">phnX</name>
    <name evidence="2" type="ORF">SAMN05660742_102194</name>
</gene>
<dbReference type="EMBL" id="FNZK01000002">
    <property type="protein sequence ID" value="SEI99103.1"/>
    <property type="molecule type" value="Genomic_DNA"/>
</dbReference>
<dbReference type="GO" id="GO:0019700">
    <property type="term" value="P:organic phosphonate catabolic process"/>
    <property type="evidence" value="ECO:0007669"/>
    <property type="project" value="InterPro"/>
</dbReference>
<feature type="binding site" evidence="1">
    <location>
        <position position="12"/>
    </location>
    <ligand>
        <name>Mg(2+)</name>
        <dbReference type="ChEBI" id="CHEBI:18420"/>
    </ligand>
</feature>
<dbReference type="InterPro" id="IPR023214">
    <property type="entry name" value="HAD_sf"/>
</dbReference>
<comment type="similarity">
    <text evidence="1">Belongs to the HAD-like hydrolase superfamily. PhnX family.</text>
</comment>
<dbReference type="NCBIfam" id="TIGR01422">
    <property type="entry name" value="phosphonatase"/>
    <property type="match status" value="1"/>
</dbReference>
<comment type="cofactor">
    <cofactor evidence="1">
        <name>Mg(2+)</name>
        <dbReference type="ChEBI" id="CHEBI:18420"/>
    </cofactor>
    <text evidence="1">Binds 1 Mg(2+) ion per subunit.</text>
</comment>
<feature type="binding site" evidence="1">
    <location>
        <position position="10"/>
    </location>
    <ligand>
        <name>Mg(2+)</name>
        <dbReference type="ChEBI" id="CHEBI:18420"/>
    </ligand>
</feature>
<name>A0A1H6V3E3_9FIRM</name>
<keyword evidence="1" id="KW-0479">Metal-binding</keyword>